<comment type="similarity">
    <text evidence="7">Belongs to the protein kinase superfamily.</text>
</comment>
<evidence type="ECO:0000256" key="6">
    <source>
        <dbReference type="PROSITE-ProRule" id="PRU10141"/>
    </source>
</evidence>
<dbReference type="FunFam" id="1.10.510.10:FF:000223">
    <property type="entry name" value="probable receptor-like protein kinase At1g80640"/>
    <property type="match status" value="1"/>
</dbReference>
<keyword evidence="2" id="KW-0808">Transferase</keyword>
<evidence type="ECO:0000313" key="11">
    <source>
        <dbReference type="Proteomes" id="UP000053144"/>
    </source>
</evidence>
<dbReference type="PANTHER" id="PTHR47989:SF27">
    <property type="entry name" value="PROTEIN KINASE DOMAIN-CONTAINING PROTEIN"/>
    <property type="match status" value="1"/>
</dbReference>
<accession>A0A0L9UHM3</accession>
<protein>
    <recommendedName>
        <fullName evidence="9">Protein kinase domain-containing protein</fullName>
    </recommendedName>
</protein>
<feature type="domain" description="Protein kinase" evidence="9">
    <location>
        <begin position="85"/>
        <end position="356"/>
    </location>
</feature>
<dbReference type="CDD" id="cd14066">
    <property type="entry name" value="STKc_IRAK"/>
    <property type="match status" value="1"/>
</dbReference>
<evidence type="ECO:0000256" key="3">
    <source>
        <dbReference type="ARBA" id="ARBA00022741"/>
    </source>
</evidence>
<dbReference type="Proteomes" id="UP000053144">
    <property type="component" value="Chromosome 4"/>
</dbReference>
<dbReference type="Pfam" id="PF07714">
    <property type="entry name" value="PK_Tyr_Ser-Thr"/>
    <property type="match status" value="1"/>
</dbReference>
<keyword evidence="8" id="KW-0472">Membrane</keyword>
<reference evidence="11" key="1">
    <citation type="journal article" date="2015" name="Proc. Natl. Acad. Sci. U.S.A.">
        <title>Genome sequencing of adzuki bean (Vigna angularis) provides insight into high starch and low fat accumulation and domestication.</title>
        <authorList>
            <person name="Yang K."/>
            <person name="Tian Z."/>
            <person name="Chen C."/>
            <person name="Luo L."/>
            <person name="Zhao B."/>
            <person name="Wang Z."/>
            <person name="Yu L."/>
            <person name="Li Y."/>
            <person name="Sun Y."/>
            <person name="Li W."/>
            <person name="Chen Y."/>
            <person name="Li Y."/>
            <person name="Zhang Y."/>
            <person name="Ai D."/>
            <person name="Zhao J."/>
            <person name="Shang C."/>
            <person name="Ma Y."/>
            <person name="Wu B."/>
            <person name="Wang M."/>
            <person name="Gao L."/>
            <person name="Sun D."/>
            <person name="Zhang P."/>
            <person name="Guo F."/>
            <person name="Wang W."/>
            <person name="Li Y."/>
            <person name="Wang J."/>
            <person name="Varshney R.K."/>
            <person name="Wang J."/>
            <person name="Ling H.Q."/>
            <person name="Wan P."/>
        </authorList>
    </citation>
    <scope>NUCLEOTIDE SEQUENCE</scope>
    <source>
        <strain evidence="11">cv. Jingnong 6</strain>
    </source>
</reference>
<evidence type="ECO:0000313" key="10">
    <source>
        <dbReference type="EMBL" id="KOM42034.1"/>
    </source>
</evidence>
<organism evidence="10 11">
    <name type="scientific">Phaseolus angularis</name>
    <name type="common">Azuki bean</name>
    <name type="synonym">Vigna angularis</name>
    <dbReference type="NCBI Taxonomy" id="3914"/>
    <lineage>
        <taxon>Eukaryota</taxon>
        <taxon>Viridiplantae</taxon>
        <taxon>Streptophyta</taxon>
        <taxon>Embryophyta</taxon>
        <taxon>Tracheophyta</taxon>
        <taxon>Spermatophyta</taxon>
        <taxon>Magnoliopsida</taxon>
        <taxon>eudicotyledons</taxon>
        <taxon>Gunneridae</taxon>
        <taxon>Pentapetalae</taxon>
        <taxon>rosids</taxon>
        <taxon>fabids</taxon>
        <taxon>Fabales</taxon>
        <taxon>Fabaceae</taxon>
        <taxon>Papilionoideae</taxon>
        <taxon>50 kb inversion clade</taxon>
        <taxon>NPAAA clade</taxon>
        <taxon>indigoferoid/millettioid clade</taxon>
        <taxon>Phaseoleae</taxon>
        <taxon>Vigna</taxon>
    </lineage>
</organism>
<dbReference type="PANTHER" id="PTHR47989">
    <property type="entry name" value="OS01G0750732 PROTEIN"/>
    <property type="match status" value="1"/>
</dbReference>
<evidence type="ECO:0000256" key="2">
    <source>
        <dbReference type="ARBA" id="ARBA00022679"/>
    </source>
</evidence>
<feature type="transmembrane region" description="Helical" evidence="8">
    <location>
        <begin position="6"/>
        <end position="25"/>
    </location>
</feature>
<keyword evidence="3 6" id="KW-0547">Nucleotide-binding</keyword>
<dbReference type="PROSITE" id="PS00107">
    <property type="entry name" value="PROTEIN_KINASE_ATP"/>
    <property type="match status" value="1"/>
</dbReference>
<evidence type="ECO:0000256" key="5">
    <source>
        <dbReference type="ARBA" id="ARBA00022840"/>
    </source>
</evidence>
<dbReference type="PROSITE" id="PS00108">
    <property type="entry name" value="PROTEIN_KINASE_ST"/>
    <property type="match status" value="1"/>
</dbReference>
<dbReference type="InterPro" id="IPR017441">
    <property type="entry name" value="Protein_kinase_ATP_BS"/>
</dbReference>
<gene>
    <name evidence="10" type="ORF">LR48_Vigan04g223200</name>
</gene>
<evidence type="ECO:0000259" key="9">
    <source>
        <dbReference type="PROSITE" id="PS50011"/>
    </source>
</evidence>
<dbReference type="GO" id="GO:0004674">
    <property type="term" value="F:protein serine/threonine kinase activity"/>
    <property type="evidence" value="ECO:0007669"/>
    <property type="project" value="UniProtKB-KW"/>
</dbReference>
<dbReference type="InterPro" id="IPR011009">
    <property type="entry name" value="Kinase-like_dom_sf"/>
</dbReference>
<dbReference type="InterPro" id="IPR001245">
    <property type="entry name" value="Ser-Thr/Tyr_kinase_cat_dom"/>
</dbReference>
<sequence>MLVAIVVATISLAALIFGFLCFWIYHTKCPTKSKTKKVQTPGPDAERGITLAPFLSRFSSVKIVGMKESVPIVDYKQIEKTTNNFEESNILGEGGFGCVYKARLDHNLDVAVKKLHCETQHPEREFENEVKLLSKIQHPNIISLLGCSADGDTRFIVYELMQNGSLEAHLHGPTHGSALTWHMRMKIALDTARGLEYLHEHCYPAVIHRDMKSSNILLDANFNAKLSDFGLAITDGSQSKKNIKLSGTLGYVAPEYLLDGKLSDKSDVYAFGVVLLELLLGRRPVEKLAPTQCQSIVTWAMPQLTDRAKLPNIVDPVIKDTMDHKHLYQVAAVAVLCVQPEPSYRPLITDVLHSLIPLVPIELGGTLRVSQVRQHASLAVNSRL</sequence>
<dbReference type="AlphaFoldDB" id="A0A0L9UHM3"/>
<dbReference type="SUPFAM" id="SSF56112">
    <property type="entry name" value="Protein kinase-like (PK-like)"/>
    <property type="match status" value="1"/>
</dbReference>
<keyword evidence="4" id="KW-0418">Kinase</keyword>
<proteinExistence type="inferred from homology"/>
<dbReference type="OMA" id="MMEYNTL"/>
<keyword evidence="8" id="KW-0812">Transmembrane</keyword>
<evidence type="ECO:0000256" key="8">
    <source>
        <dbReference type="SAM" id="Phobius"/>
    </source>
</evidence>
<feature type="binding site" evidence="6">
    <location>
        <position position="114"/>
    </location>
    <ligand>
        <name>ATP</name>
        <dbReference type="ChEBI" id="CHEBI:30616"/>
    </ligand>
</feature>
<evidence type="ECO:0000256" key="4">
    <source>
        <dbReference type="ARBA" id="ARBA00022777"/>
    </source>
</evidence>
<dbReference type="Gene3D" id="1.10.510.10">
    <property type="entry name" value="Transferase(Phosphotransferase) domain 1"/>
    <property type="match status" value="1"/>
</dbReference>
<dbReference type="PROSITE" id="PS50011">
    <property type="entry name" value="PROTEIN_KINASE_DOM"/>
    <property type="match status" value="1"/>
</dbReference>
<keyword evidence="8" id="KW-1133">Transmembrane helix</keyword>
<dbReference type="Gramene" id="KOM42034">
    <property type="protein sequence ID" value="KOM42034"/>
    <property type="gene ID" value="LR48_Vigan04g223200"/>
</dbReference>
<keyword evidence="5 6" id="KW-0067">ATP-binding</keyword>
<dbReference type="EMBL" id="CM003374">
    <property type="protein sequence ID" value="KOM42034.1"/>
    <property type="molecule type" value="Genomic_DNA"/>
</dbReference>
<keyword evidence="1 7" id="KW-0723">Serine/threonine-protein kinase</keyword>
<dbReference type="STRING" id="3914.A0A0L9UHM3"/>
<dbReference type="SMART" id="SM00220">
    <property type="entry name" value="S_TKc"/>
    <property type="match status" value="1"/>
</dbReference>
<dbReference type="InterPro" id="IPR008271">
    <property type="entry name" value="Ser/Thr_kinase_AS"/>
</dbReference>
<evidence type="ECO:0000256" key="7">
    <source>
        <dbReference type="RuleBase" id="RU000304"/>
    </source>
</evidence>
<dbReference type="GO" id="GO:0005524">
    <property type="term" value="F:ATP binding"/>
    <property type="evidence" value="ECO:0007669"/>
    <property type="project" value="UniProtKB-UniRule"/>
</dbReference>
<dbReference type="Gene3D" id="3.30.200.20">
    <property type="entry name" value="Phosphorylase Kinase, domain 1"/>
    <property type="match status" value="1"/>
</dbReference>
<dbReference type="FunFam" id="3.30.200.20:FF:000342">
    <property type="entry name" value="Protein kinase superfamily protein"/>
    <property type="match status" value="1"/>
</dbReference>
<dbReference type="InterPro" id="IPR000719">
    <property type="entry name" value="Prot_kinase_dom"/>
</dbReference>
<name>A0A0L9UHM3_PHAAN</name>
<evidence type="ECO:0000256" key="1">
    <source>
        <dbReference type="ARBA" id="ARBA00022527"/>
    </source>
</evidence>